<reference evidence="12" key="3">
    <citation type="submission" date="2025-09" db="UniProtKB">
        <authorList>
            <consortium name="Ensembl"/>
        </authorList>
    </citation>
    <scope>IDENTIFICATION</scope>
</reference>
<dbReference type="CDD" id="cd14037">
    <property type="entry name" value="STKc_NAK_like"/>
    <property type="match status" value="1"/>
</dbReference>
<feature type="region of interest" description="Disordered" evidence="10">
    <location>
        <begin position="476"/>
        <end position="555"/>
    </location>
</feature>
<dbReference type="Pfam" id="PF00069">
    <property type="entry name" value="Pkinase"/>
    <property type="match status" value="1"/>
</dbReference>
<reference evidence="12" key="1">
    <citation type="submission" date="2020-07" db="EMBL/GenBank/DDBJ databases">
        <title>A long reads based de novo assembly of the rainbow trout Arlee double haploid line genome.</title>
        <authorList>
            <person name="Gao G."/>
            <person name="Palti Y."/>
        </authorList>
    </citation>
    <scope>NUCLEOTIDE SEQUENCE [LARGE SCALE GENOMIC DNA]</scope>
</reference>
<dbReference type="Proteomes" id="UP000694395">
    <property type="component" value="Chromosome 6"/>
</dbReference>
<evidence type="ECO:0000256" key="8">
    <source>
        <dbReference type="ARBA" id="ARBA00047899"/>
    </source>
</evidence>
<evidence type="ECO:0000256" key="4">
    <source>
        <dbReference type="ARBA" id="ARBA00022679"/>
    </source>
</evidence>
<keyword evidence="5" id="KW-0547">Nucleotide-binding</keyword>
<evidence type="ECO:0000256" key="6">
    <source>
        <dbReference type="ARBA" id="ARBA00022777"/>
    </source>
</evidence>
<dbReference type="FunFam" id="1.10.510.10:FF:000072">
    <property type="entry name" value="AP2 associated kinase 1"/>
    <property type="match status" value="1"/>
</dbReference>
<keyword evidence="2" id="KW-0723">Serine/threonine-protein kinase</keyword>
<accession>A0A8C7V3Y8</accession>
<feature type="region of interest" description="Disordered" evidence="10">
    <location>
        <begin position="589"/>
        <end position="626"/>
    </location>
</feature>
<dbReference type="InterPro" id="IPR051744">
    <property type="entry name" value="AP2_assoc_SerThr_kinase"/>
</dbReference>
<dbReference type="PANTHER" id="PTHR47907">
    <property type="entry name" value="PROTEIN KINASE DOMAIN-CONTAINING PROTEIN"/>
    <property type="match status" value="1"/>
</dbReference>
<keyword evidence="6" id="KW-0418">Kinase</keyword>
<dbReference type="SUPFAM" id="SSF56112">
    <property type="entry name" value="Protein kinase-like (PK-like)"/>
    <property type="match status" value="1"/>
</dbReference>
<reference evidence="12" key="2">
    <citation type="submission" date="2025-08" db="UniProtKB">
        <authorList>
            <consortium name="Ensembl"/>
        </authorList>
    </citation>
    <scope>IDENTIFICATION</scope>
</reference>
<evidence type="ECO:0000256" key="5">
    <source>
        <dbReference type="ARBA" id="ARBA00022741"/>
    </source>
</evidence>
<evidence type="ECO:0000313" key="13">
    <source>
        <dbReference type="Proteomes" id="UP000694395"/>
    </source>
</evidence>
<keyword evidence="4" id="KW-0808">Transferase</keyword>
<evidence type="ECO:0000256" key="7">
    <source>
        <dbReference type="ARBA" id="ARBA00022840"/>
    </source>
</evidence>
<evidence type="ECO:0000259" key="11">
    <source>
        <dbReference type="PROSITE" id="PS50011"/>
    </source>
</evidence>
<evidence type="ECO:0000256" key="10">
    <source>
        <dbReference type="SAM" id="MobiDB-lite"/>
    </source>
</evidence>
<organism evidence="12 13">
    <name type="scientific">Oncorhynchus mykiss</name>
    <name type="common">Rainbow trout</name>
    <name type="synonym">Salmo gairdneri</name>
    <dbReference type="NCBI Taxonomy" id="8022"/>
    <lineage>
        <taxon>Eukaryota</taxon>
        <taxon>Metazoa</taxon>
        <taxon>Chordata</taxon>
        <taxon>Craniata</taxon>
        <taxon>Vertebrata</taxon>
        <taxon>Euteleostomi</taxon>
        <taxon>Actinopterygii</taxon>
        <taxon>Neopterygii</taxon>
        <taxon>Teleostei</taxon>
        <taxon>Protacanthopterygii</taxon>
        <taxon>Salmoniformes</taxon>
        <taxon>Salmonidae</taxon>
        <taxon>Salmoninae</taxon>
        <taxon>Oncorhynchus</taxon>
    </lineage>
</organism>
<dbReference type="Ensembl" id="ENSOMYT00000112585.2">
    <property type="protein sequence ID" value="ENSOMYP00000103821.2"/>
    <property type="gene ID" value="ENSOMYG00000046514.2"/>
</dbReference>
<dbReference type="PROSITE" id="PS50011">
    <property type="entry name" value="PROTEIN_KINASE_DOM"/>
    <property type="match status" value="1"/>
</dbReference>
<dbReference type="SMART" id="SM00220">
    <property type="entry name" value="S_TKc"/>
    <property type="match status" value="1"/>
</dbReference>
<dbReference type="InterPro" id="IPR011009">
    <property type="entry name" value="Kinase-like_dom_sf"/>
</dbReference>
<feature type="compositionally biased region" description="Pro residues" evidence="10">
    <location>
        <begin position="500"/>
        <end position="520"/>
    </location>
</feature>
<dbReference type="GeneTree" id="ENSGT00940000155968"/>
<feature type="compositionally biased region" description="Polar residues" evidence="10">
    <location>
        <begin position="595"/>
        <end position="610"/>
    </location>
</feature>
<evidence type="ECO:0000313" key="12">
    <source>
        <dbReference type="Ensembl" id="ENSOMYP00000103821.2"/>
    </source>
</evidence>
<gene>
    <name evidence="12" type="primary">AAK1</name>
</gene>
<evidence type="ECO:0000256" key="1">
    <source>
        <dbReference type="ARBA" id="ARBA00012513"/>
    </source>
</evidence>
<comment type="catalytic activity">
    <reaction evidence="9">
        <text>L-seryl-[protein] + ATP = O-phospho-L-seryl-[protein] + ADP + H(+)</text>
        <dbReference type="Rhea" id="RHEA:17989"/>
        <dbReference type="Rhea" id="RHEA-COMP:9863"/>
        <dbReference type="Rhea" id="RHEA-COMP:11604"/>
        <dbReference type="ChEBI" id="CHEBI:15378"/>
        <dbReference type="ChEBI" id="CHEBI:29999"/>
        <dbReference type="ChEBI" id="CHEBI:30616"/>
        <dbReference type="ChEBI" id="CHEBI:83421"/>
        <dbReference type="ChEBI" id="CHEBI:456216"/>
        <dbReference type="EC" id="2.7.11.1"/>
    </reaction>
</comment>
<sequence length="857" mass="93511">MKKFFDSRRELASSGPGSGAGGGGIGSSSSGGSFIGRVFTIGRYQVTVDETVAEGGFAIVFLVRTNQGVRCALKRMYVNNEHDLQVCELEIQIMRDLVGHRNIVGFLDSSITAVGAGDVWEVLILMDFCRGGQVVNLMNQRLQTGFTEPEVLQIFCDTCEAVARLHQCKTPIIHRDLKVENILLHDRGHYVLCDFGSATNRFQNPQTEGVPLVEEEIKKYTTLSYRAPEMINLYNGTVITTKADIWAMGCLLYKLCYFTLPFGESQVAICDGSFTIPDNSRYSPDMHCLIRYMLEPDPEKRPDIYQVSHFSFRLAGIECPIRNVHNSPILTKLPEPIRASEAVAKKSQSKARLTDPVPTMETSIAPRSRPKAGGTQPIGILPIQPALTPRKRPNVAAGGPQPIGTHTVHYPLYHLCFSKLEPRIFTCGELVCTSQSNNSSQTWPNETVGRGFPEHWLCFSHYPIPKQHQLVQTLYKRQQPPMPAPQSSVAVQPKASPVAPLQPPAGPVPPSPQTAAPPQPAATGPAPLASGRGLHKVGSLTPPSSPKMGPRGGHRRILSDVTHSTVFGVPVSRSTQLLQAAAAEASLNKSKSASTTPSGSPCSSQQSVNQPGEGGAQTAPIAPSGSWNPFGDDNFSKLTAEELLNKDFTKLWYLNEPSSLFSLYSYFAYANSPSFYAFLTPGPPSPLPVPLFGWLTDKLIEGLKSPETCLLLPDLLPLADPFSSCGEGNSNGIRLSSLHACLSPSCILSRYERCFWLFMNSYQSPILYYLELFLFLLSFSFISLSDHLSYSAYLMSGFQPPEAGEKGTEDEFDPIPVLISKNSNNQGGHSRSNSGSSESSIPNMARSLLLVDQLIDL</sequence>
<dbReference type="EC" id="2.7.11.1" evidence="1"/>
<dbReference type="GO" id="GO:0004674">
    <property type="term" value="F:protein serine/threonine kinase activity"/>
    <property type="evidence" value="ECO:0007669"/>
    <property type="project" value="UniProtKB-KW"/>
</dbReference>
<feature type="region of interest" description="Disordered" evidence="10">
    <location>
        <begin position="344"/>
        <end position="378"/>
    </location>
</feature>
<dbReference type="InterPro" id="IPR008271">
    <property type="entry name" value="Ser/Thr_kinase_AS"/>
</dbReference>
<dbReference type="PROSITE" id="PS00108">
    <property type="entry name" value="PROTEIN_KINASE_ST"/>
    <property type="match status" value="1"/>
</dbReference>
<dbReference type="PANTHER" id="PTHR47907:SF5">
    <property type="entry name" value="AP2 ASSOCIATED KINASE 1"/>
    <property type="match status" value="1"/>
</dbReference>
<dbReference type="GO" id="GO:0005524">
    <property type="term" value="F:ATP binding"/>
    <property type="evidence" value="ECO:0007669"/>
    <property type="project" value="UniProtKB-KW"/>
</dbReference>
<evidence type="ECO:0000256" key="9">
    <source>
        <dbReference type="ARBA" id="ARBA00048679"/>
    </source>
</evidence>
<proteinExistence type="predicted"/>
<keyword evidence="13" id="KW-1185">Reference proteome</keyword>
<evidence type="ECO:0000256" key="3">
    <source>
        <dbReference type="ARBA" id="ARBA00022553"/>
    </source>
</evidence>
<comment type="catalytic activity">
    <reaction evidence="8">
        <text>L-threonyl-[protein] + ATP = O-phospho-L-threonyl-[protein] + ADP + H(+)</text>
        <dbReference type="Rhea" id="RHEA:46608"/>
        <dbReference type="Rhea" id="RHEA-COMP:11060"/>
        <dbReference type="Rhea" id="RHEA-COMP:11605"/>
        <dbReference type="ChEBI" id="CHEBI:15378"/>
        <dbReference type="ChEBI" id="CHEBI:30013"/>
        <dbReference type="ChEBI" id="CHEBI:30616"/>
        <dbReference type="ChEBI" id="CHEBI:61977"/>
        <dbReference type="ChEBI" id="CHEBI:456216"/>
        <dbReference type="EC" id="2.7.11.1"/>
    </reaction>
</comment>
<protein>
    <recommendedName>
        <fullName evidence="1">non-specific serine/threonine protein kinase</fullName>
        <ecNumber evidence="1">2.7.11.1</ecNumber>
    </recommendedName>
</protein>
<feature type="region of interest" description="Disordered" evidence="10">
    <location>
        <begin position="820"/>
        <end position="841"/>
    </location>
</feature>
<dbReference type="Gene3D" id="1.10.510.10">
    <property type="entry name" value="Transferase(Phosphotransferase) domain 1"/>
    <property type="match status" value="1"/>
</dbReference>
<feature type="domain" description="Protein kinase" evidence="11">
    <location>
        <begin position="46"/>
        <end position="312"/>
    </location>
</feature>
<name>A0A8C7V3Y8_ONCMY</name>
<feature type="compositionally biased region" description="Low complexity" evidence="10">
    <location>
        <begin position="822"/>
        <end position="840"/>
    </location>
</feature>
<evidence type="ECO:0000256" key="2">
    <source>
        <dbReference type="ARBA" id="ARBA00022527"/>
    </source>
</evidence>
<dbReference type="InterPro" id="IPR000719">
    <property type="entry name" value="Prot_kinase_dom"/>
</dbReference>
<dbReference type="AlphaFoldDB" id="A0A8C7V3Y8"/>
<keyword evidence="7" id="KW-0067">ATP-binding</keyword>
<keyword evidence="3" id="KW-0597">Phosphoprotein</keyword>